<evidence type="ECO:0000256" key="4">
    <source>
        <dbReference type="ARBA" id="ARBA00023136"/>
    </source>
</evidence>
<feature type="signal peptide" evidence="6">
    <location>
        <begin position="1"/>
        <end position="28"/>
    </location>
</feature>
<proteinExistence type="inferred from homology"/>
<feature type="domain" description="SusD-like N-terminal" evidence="8">
    <location>
        <begin position="26"/>
        <end position="199"/>
    </location>
</feature>
<dbReference type="Pfam" id="PF14322">
    <property type="entry name" value="SusD-like_3"/>
    <property type="match status" value="1"/>
</dbReference>
<dbReference type="GO" id="GO:0009279">
    <property type="term" value="C:cell outer membrane"/>
    <property type="evidence" value="ECO:0007669"/>
    <property type="project" value="UniProtKB-SubCell"/>
</dbReference>
<accession>A0A2Z4IRG9</accession>
<evidence type="ECO:0000259" key="7">
    <source>
        <dbReference type="Pfam" id="PF07980"/>
    </source>
</evidence>
<feature type="domain" description="RagB/SusD" evidence="7">
    <location>
        <begin position="334"/>
        <end position="501"/>
    </location>
</feature>
<dbReference type="InterPro" id="IPR011990">
    <property type="entry name" value="TPR-like_helical_dom_sf"/>
</dbReference>
<keyword evidence="4" id="KW-0472">Membrane</keyword>
<dbReference type="SUPFAM" id="SSF48452">
    <property type="entry name" value="TPR-like"/>
    <property type="match status" value="1"/>
</dbReference>
<dbReference type="KEGG" id="est:DN752_22780"/>
<dbReference type="AlphaFoldDB" id="A0A2Z4IRG9"/>
<feature type="chain" id="PRO_5016343948" evidence="6">
    <location>
        <begin position="29"/>
        <end position="501"/>
    </location>
</feature>
<dbReference type="InterPro" id="IPR012944">
    <property type="entry name" value="SusD_RagB_dom"/>
</dbReference>
<organism evidence="9 10">
    <name type="scientific">Echinicola strongylocentroti</name>
    <dbReference type="NCBI Taxonomy" id="1795355"/>
    <lineage>
        <taxon>Bacteria</taxon>
        <taxon>Pseudomonadati</taxon>
        <taxon>Bacteroidota</taxon>
        <taxon>Cytophagia</taxon>
        <taxon>Cytophagales</taxon>
        <taxon>Cyclobacteriaceae</taxon>
        <taxon>Echinicola</taxon>
    </lineage>
</organism>
<keyword evidence="10" id="KW-1185">Reference proteome</keyword>
<evidence type="ECO:0000313" key="10">
    <source>
        <dbReference type="Proteomes" id="UP000248688"/>
    </source>
</evidence>
<keyword evidence="3 6" id="KW-0732">Signal</keyword>
<name>A0A2Z4IRG9_9BACT</name>
<evidence type="ECO:0000313" key="9">
    <source>
        <dbReference type="EMBL" id="AWW33309.1"/>
    </source>
</evidence>
<comment type="subcellular location">
    <subcellularLocation>
        <location evidence="1">Cell outer membrane</location>
    </subcellularLocation>
</comment>
<protein>
    <submittedName>
        <fullName evidence="9">RagB/SusD family nutrient uptake outer membrane protein</fullName>
    </submittedName>
</protein>
<dbReference type="Gene3D" id="1.25.40.390">
    <property type="match status" value="1"/>
</dbReference>
<dbReference type="CDD" id="cd08977">
    <property type="entry name" value="SusD"/>
    <property type="match status" value="1"/>
</dbReference>
<dbReference type="EMBL" id="CP030041">
    <property type="protein sequence ID" value="AWW33309.1"/>
    <property type="molecule type" value="Genomic_DNA"/>
</dbReference>
<dbReference type="Pfam" id="PF07980">
    <property type="entry name" value="SusD_RagB"/>
    <property type="match status" value="1"/>
</dbReference>
<sequence>MKVNIKFTIQTLSLGVLLFLGTSCSDFLDEVDPSNITADSYYKTPDHARTAVNAIYANLRTIRGGAYGGSPWLMVEFATGLADSDLGQADNSNIIRNLNNNSDNAYGLVHWSSNYEGIADANLAISKIPEIQMPEALKNSLLGEAKFLRAHFYYQLVRLFGSVPLILEPIDLASEDLYATEASEEEIYEQIVKDLTDAEGSGLPFNGSSGRVTLGAIKTLLSSVYLTMAGYPLEKGASYYTLAAEKSKEVIDSGEFSLFSSYDDLHDPSKKNIGENIFMVQYTTLTAPSDWQPLIIPYNMNISTYSAQTGAIYANQDFIHSYETGDERVKEKAFYYTTYTLKTDRTQTVNLGGYFLYKHFDIEANLVSASSDLNWSLHRYAELLLIYAEASNEVNGPNPLAYEGVNAIRNRAGLSPLSGLSKEEFREAVWREKWHELSYEGITWFDMVRTRKGYDVLSGAFEDFVGHQFAYGPTLTARELLFPIPTSEIRNNSNLVQNPGY</sequence>
<dbReference type="InterPro" id="IPR033985">
    <property type="entry name" value="SusD-like_N"/>
</dbReference>
<evidence type="ECO:0000256" key="3">
    <source>
        <dbReference type="ARBA" id="ARBA00022729"/>
    </source>
</evidence>
<reference evidence="9 10" key="1">
    <citation type="submission" date="2018-06" db="EMBL/GenBank/DDBJ databases">
        <title>Echinicola strongylocentroti sp. nov., isolated from a sea urchin Strongylocentrotus intermedius.</title>
        <authorList>
            <person name="Bae S.S."/>
        </authorList>
    </citation>
    <scope>NUCLEOTIDE SEQUENCE [LARGE SCALE GENOMIC DNA]</scope>
    <source>
        <strain evidence="9 10">MEBiC08714</strain>
    </source>
</reference>
<evidence type="ECO:0000256" key="5">
    <source>
        <dbReference type="ARBA" id="ARBA00023237"/>
    </source>
</evidence>
<evidence type="ECO:0000259" key="8">
    <source>
        <dbReference type="Pfam" id="PF14322"/>
    </source>
</evidence>
<dbReference type="Proteomes" id="UP000248688">
    <property type="component" value="Chromosome"/>
</dbReference>
<evidence type="ECO:0000256" key="2">
    <source>
        <dbReference type="ARBA" id="ARBA00006275"/>
    </source>
</evidence>
<comment type="similarity">
    <text evidence="2">Belongs to the SusD family.</text>
</comment>
<evidence type="ECO:0000256" key="1">
    <source>
        <dbReference type="ARBA" id="ARBA00004442"/>
    </source>
</evidence>
<keyword evidence="5" id="KW-0998">Cell outer membrane</keyword>
<dbReference type="PROSITE" id="PS51257">
    <property type="entry name" value="PROKAR_LIPOPROTEIN"/>
    <property type="match status" value="1"/>
</dbReference>
<dbReference type="OrthoDB" id="691907at2"/>
<evidence type="ECO:0000256" key="6">
    <source>
        <dbReference type="SAM" id="SignalP"/>
    </source>
</evidence>
<dbReference type="RefSeq" id="WP_112786676.1">
    <property type="nucleotide sequence ID" value="NZ_CP030041.1"/>
</dbReference>
<gene>
    <name evidence="9" type="ORF">DN752_22780</name>
</gene>